<dbReference type="KEGG" id="bkw:BkAM31D_13135"/>
<dbReference type="Proteomes" id="UP000193006">
    <property type="component" value="Chromosome"/>
</dbReference>
<dbReference type="NCBIfam" id="TIGR02887">
    <property type="entry name" value="spore_ger_x_C"/>
    <property type="match status" value="1"/>
</dbReference>
<dbReference type="EMBL" id="CP020814">
    <property type="protein sequence ID" value="ARK30699.1"/>
    <property type="molecule type" value="Genomic_DNA"/>
</dbReference>
<dbReference type="GO" id="GO:0009847">
    <property type="term" value="P:spore germination"/>
    <property type="evidence" value="ECO:0007669"/>
    <property type="project" value="InterPro"/>
</dbReference>
<evidence type="ECO:0000256" key="3">
    <source>
        <dbReference type="ARBA" id="ARBA00022544"/>
    </source>
</evidence>
<dbReference type="Pfam" id="PF25198">
    <property type="entry name" value="Spore_GerAC_N"/>
    <property type="match status" value="1"/>
</dbReference>
<evidence type="ECO:0000256" key="1">
    <source>
        <dbReference type="ARBA" id="ARBA00004635"/>
    </source>
</evidence>
<dbReference type="InterPro" id="IPR057336">
    <property type="entry name" value="GerAC_N"/>
</dbReference>
<dbReference type="InterPro" id="IPR008844">
    <property type="entry name" value="Spore_GerAC-like"/>
</dbReference>
<evidence type="ECO:0000259" key="9">
    <source>
        <dbReference type="Pfam" id="PF25198"/>
    </source>
</evidence>
<evidence type="ECO:0000256" key="6">
    <source>
        <dbReference type="ARBA" id="ARBA00023139"/>
    </source>
</evidence>
<evidence type="ECO:0000313" key="11">
    <source>
        <dbReference type="Proteomes" id="UP000193006"/>
    </source>
</evidence>
<dbReference type="PANTHER" id="PTHR35789:SF1">
    <property type="entry name" value="SPORE GERMINATION PROTEIN B3"/>
    <property type="match status" value="1"/>
</dbReference>
<keyword evidence="4" id="KW-0732">Signal</keyword>
<comment type="similarity">
    <text evidence="2">Belongs to the GerABKC lipoprotein family.</text>
</comment>
<evidence type="ECO:0000256" key="2">
    <source>
        <dbReference type="ARBA" id="ARBA00007886"/>
    </source>
</evidence>
<dbReference type="AlphaFoldDB" id="A0A1X9MB78"/>
<feature type="domain" description="Spore germination protein N-terminal" evidence="9">
    <location>
        <begin position="22"/>
        <end position="196"/>
    </location>
</feature>
<accession>A0A1X9MB78</accession>
<dbReference type="InterPro" id="IPR046953">
    <property type="entry name" value="Spore_GerAC-like_C"/>
</dbReference>
<dbReference type="Gene3D" id="3.30.300.210">
    <property type="entry name" value="Nutrient germinant receptor protein C, domain 3"/>
    <property type="match status" value="1"/>
</dbReference>
<gene>
    <name evidence="10" type="primary">gerBC_3</name>
    <name evidence="10" type="ORF">BkAM31D_13135</name>
</gene>
<protein>
    <submittedName>
        <fullName evidence="10">Spore germination protein B3</fullName>
    </submittedName>
</protein>
<evidence type="ECO:0000259" key="8">
    <source>
        <dbReference type="Pfam" id="PF05504"/>
    </source>
</evidence>
<sequence>MRRVTLIPISLIILLCLSGCWDRKEINEVTLVTGLALEAGEGDTFSLTIEGINASELDPSMSEGLTPSITYELKGLTMAELLTKMNMGITRELNFSHARTLIVDEQVAKQGLSKFLQFLEKSGQFRNDFQIIVARGVSASDVITTTYPIQKVPSLKIYEQITTIEENWGGYPQTALPDFIFSLTAVGKEPVAAAVTVTGNPDKGSNIENNKELDLRALIEFDGMALFEDDQLKGFLSVEETRNYMWIQDIDQTTTSARCGEDGFFAMEIFNSHTKIDTEFVDLVPKINVQIVVEGDIHDNQCPDSLDDIKTYEKYQKLMKEHLETKLETTIAVVQEDYGIDIFGFGEQLRKQHYQQFKKHIKDWNEEFKRADISVKASVYLRRDGMRTKSFIEQLD</sequence>
<reference evidence="10 11" key="1">
    <citation type="submission" date="2017-04" db="EMBL/GenBank/DDBJ databases">
        <title>Bacillus krulwichiae AM31D Genome sequencing and assembly.</title>
        <authorList>
            <person name="Krulwich T.A."/>
            <person name="Anastor L."/>
            <person name="Ehrlich R."/>
            <person name="Ehrlich G.D."/>
            <person name="Janto B."/>
        </authorList>
    </citation>
    <scope>NUCLEOTIDE SEQUENCE [LARGE SCALE GENOMIC DNA]</scope>
    <source>
        <strain evidence="10 11">AM31D</strain>
    </source>
</reference>
<proteinExistence type="inferred from homology"/>
<dbReference type="PANTHER" id="PTHR35789">
    <property type="entry name" value="SPORE GERMINATION PROTEIN B3"/>
    <property type="match status" value="1"/>
</dbReference>
<keyword evidence="6" id="KW-0564">Palmitate</keyword>
<feature type="domain" description="Spore germination GerAC-like C-terminal" evidence="8">
    <location>
        <begin position="222"/>
        <end position="385"/>
    </location>
</feature>
<evidence type="ECO:0000256" key="5">
    <source>
        <dbReference type="ARBA" id="ARBA00023136"/>
    </source>
</evidence>
<evidence type="ECO:0000256" key="7">
    <source>
        <dbReference type="ARBA" id="ARBA00023288"/>
    </source>
</evidence>
<dbReference type="InterPro" id="IPR038501">
    <property type="entry name" value="Spore_GerAC_C_sf"/>
</dbReference>
<dbReference type="Pfam" id="PF05504">
    <property type="entry name" value="Spore_GerAC"/>
    <property type="match status" value="1"/>
</dbReference>
<comment type="subcellular location">
    <subcellularLocation>
        <location evidence="1">Membrane</location>
        <topology evidence="1">Lipid-anchor</topology>
    </subcellularLocation>
</comment>
<name>A0A1X9MB78_9BACI</name>
<keyword evidence="3" id="KW-0309">Germination</keyword>
<keyword evidence="5" id="KW-0472">Membrane</keyword>
<dbReference type="GO" id="GO:0016020">
    <property type="term" value="C:membrane"/>
    <property type="evidence" value="ECO:0007669"/>
    <property type="project" value="UniProtKB-SubCell"/>
</dbReference>
<organism evidence="10 11">
    <name type="scientific">Halalkalibacter krulwichiae</name>
    <dbReference type="NCBI Taxonomy" id="199441"/>
    <lineage>
        <taxon>Bacteria</taxon>
        <taxon>Bacillati</taxon>
        <taxon>Bacillota</taxon>
        <taxon>Bacilli</taxon>
        <taxon>Bacillales</taxon>
        <taxon>Bacillaceae</taxon>
        <taxon>Halalkalibacter</taxon>
    </lineage>
</organism>
<keyword evidence="7" id="KW-0449">Lipoprotein</keyword>
<keyword evidence="11" id="KW-1185">Reference proteome</keyword>
<dbReference type="RefSeq" id="WP_066149427.1">
    <property type="nucleotide sequence ID" value="NZ_CP020814.1"/>
</dbReference>
<evidence type="ECO:0000256" key="4">
    <source>
        <dbReference type="ARBA" id="ARBA00022729"/>
    </source>
</evidence>
<evidence type="ECO:0000313" key="10">
    <source>
        <dbReference type="EMBL" id="ARK30699.1"/>
    </source>
</evidence>
<dbReference type="STRING" id="199441.BkAM31D_13135"/>